<dbReference type="Pfam" id="PF12719">
    <property type="entry name" value="Cnd3"/>
    <property type="match status" value="1"/>
</dbReference>
<feature type="domain" description="Nuclear condensin complex subunit 3 C-terminal" evidence="4">
    <location>
        <begin position="907"/>
        <end position="1056"/>
    </location>
</feature>
<feature type="region of interest" description="Disordered" evidence="3">
    <location>
        <begin position="1373"/>
        <end position="1395"/>
    </location>
</feature>
<keyword evidence="2" id="KW-0226">DNA condensation</keyword>
<dbReference type="GO" id="GO:0010032">
    <property type="term" value="P:meiotic chromosome condensation"/>
    <property type="evidence" value="ECO:0007669"/>
    <property type="project" value="TreeGrafter"/>
</dbReference>
<dbReference type="GO" id="GO:0007076">
    <property type="term" value="P:mitotic chromosome condensation"/>
    <property type="evidence" value="ECO:0007669"/>
    <property type="project" value="InterPro"/>
</dbReference>
<organism evidence="5 6">
    <name type="scientific">Acrobeloides nanus</name>
    <dbReference type="NCBI Taxonomy" id="290746"/>
    <lineage>
        <taxon>Eukaryota</taxon>
        <taxon>Metazoa</taxon>
        <taxon>Ecdysozoa</taxon>
        <taxon>Nematoda</taxon>
        <taxon>Chromadorea</taxon>
        <taxon>Rhabditida</taxon>
        <taxon>Tylenchina</taxon>
        <taxon>Cephalobomorpha</taxon>
        <taxon>Cephaloboidea</taxon>
        <taxon>Cephalobidae</taxon>
        <taxon>Acrobeloides</taxon>
    </lineage>
</organism>
<keyword evidence="5" id="KW-1185">Reference proteome</keyword>
<dbReference type="PANTHER" id="PTHR14222">
    <property type="entry name" value="CONDENSIN"/>
    <property type="match status" value="1"/>
</dbReference>
<comment type="similarity">
    <text evidence="1">Belongs to the CND3 (condensin subunit 3) family.</text>
</comment>
<feature type="compositionally biased region" description="Polar residues" evidence="3">
    <location>
        <begin position="857"/>
        <end position="878"/>
    </location>
</feature>
<dbReference type="GO" id="GO:0042393">
    <property type="term" value="F:histone binding"/>
    <property type="evidence" value="ECO:0007669"/>
    <property type="project" value="TreeGrafter"/>
</dbReference>
<evidence type="ECO:0000313" key="5">
    <source>
        <dbReference type="Proteomes" id="UP000887540"/>
    </source>
</evidence>
<dbReference type="GO" id="GO:0000796">
    <property type="term" value="C:condensin complex"/>
    <property type="evidence" value="ECO:0007669"/>
    <property type="project" value="TreeGrafter"/>
</dbReference>
<dbReference type="PANTHER" id="PTHR14222:SF1">
    <property type="entry name" value="CONDENSIN-2 COMPLEX SUBUNIT D3"/>
    <property type="match status" value="1"/>
</dbReference>
<reference evidence="6" key="1">
    <citation type="submission" date="2022-11" db="UniProtKB">
        <authorList>
            <consortium name="WormBaseParasite"/>
        </authorList>
    </citation>
    <scope>IDENTIFICATION</scope>
</reference>
<evidence type="ECO:0000259" key="4">
    <source>
        <dbReference type="Pfam" id="PF12719"/>
    </source>
</evidence>
<feature type="region of interest" description="Disordered" evidence="3">
    <location>
        <begin position="1243"/>
        <end position="1262"/>
    </location>
</feature>
<proteinExistence type="inferred from homology"/>
<sequence>MDALEQLLVFLESEFLCLTQFDEDFVSSSYDSNFSDYDDVSNLISFSVRTEPEYQEKLRILYRRLIDVHLYQQNEGIWDMIKERAFNPKKLCLLLWFSLEDTFKSTNNREELEEGILSARVYMALCCLNSSQAYDIFNPFLYQKTISVLRLLYRALTFNLLDFNPTKSVGAKKSKGKKKKDIETSESEGWLISEEERADFYILMKDSLDSLFLLLNEVSLSSSEECVNATVTLVRDIARFDLSAATRVGSCFFEEFQSLQRLSDRSFALSHRLCQARHAGSRLVLPKLCLPRLLFMTFDNDFLPAKIPNFMLQARDKMVQFLEIMTEAQKEYSAIMALIQNVAYRCPDRAEYRSNVSVTIVSMLRLLPLSHRKEFLNFLYAFGSMNKPTSRSFAIELAVSLLSDDLFYEIFNATENRNEEEKNAIMKKQDDGQENEEANNGLSALLQNEKQIFNVTDNPLLNLFLQCCDDSRVSCRRWALVALTVLYLHLHSDEQRNLCIEKLEARCRDQSMVIRKQAAENLTFLMQQRFSDAIERAWLRSVLPQIVDREVSVQQKCSEMFHALVIIPIMERSEGMVWGLLFTIEREVHLRRLLLRCLLFQYNEKKLPAALVEMLLEKTRTEHTANAAWMMLAELSVFLDVNPTIAIDAWFQLDTDSELNTTSYIAKILANRVNELNKNQRERLKEDISRKLLDYKVHVLHISSVYYAFARICDAIGENAPGAAYLERFNSEWLATSTHHVDESIYHPVIPLGSRTELQPPVLQPIRFSNAANIGEEKLIKIIFSIGECVQYTPRLINNDIFEQLKLMLASDVIATITGHYAVQSGRPTPVPIPPPSQNTEYGFARPTDAAAGGGSQRPTDVGPNSQPTDFGSQRPTEFATLSQRPTDFRGTTFKQNRTICTEVLTKRVRAQAVLTLGKLCLQDEKLAKKCVPVFARQLKTNKDHIIRNNIVVVICDLCIRYTLLVDRYSAILASCLKDHSVMKDILLPQFPKMFVNHFLECLFYFNNVPLQSVSIANEALGDEITCDLHRNSALSGKQNTNPRMHLYKFMLKTFSDEEKFAVSVKICKEVFQQLVEGTLQLNDPDVEILLMDSIELMCCQEMKLTMKEGERDPDDDDEDEPPEQIREGARKLIANVFRQGIVEAIMPHVIALKHFLSEKRNPIIRDAVRLIVEICKDHKEKIDEFLAGDAQLKAEIEFDIRRLQEKEKRKKLADAQAALAKITNPHSGQTIPTLPQEQALKPDEERTIRDQNPLDNNEAPNVPAETTAIHIEPNEIPNPVTQGPGLIEVPVMETQDVHMEVTALEIESAPIAVQNENEAVPTPLKPTSAGMEISTTPERTAPIAPRAISTPEYGKIENLTFAAFDLSAIPMESPIPRTQPRSGRILREIKEEPE</sequence>
<protein>
    <submittedName>
        <fullName evidence="6">Nuclear condensin complex subunit 3 C-terminal domain-containing protein</fullName>
    </submittedName>
</protein>
<feature type="region of interest" description="Disordered" evidence="3">
    <location>
        <begin position="824"/>
        <end position="878"/>
    </location>
</feature>
<dbReference type="Gene3D" id="1.25.10.10">
    <property type="entry name" value="Leucine-rich Repeat Variant"/>
    <property type="match status" value="1"/>
</dbReference>
<dbReference type="InterPro" id="IPR016024">
    <property type="entry name" value="ARM-type_fold"/>
</dbReference>
<evidence type="ECO:0000313" key="6">
    <source>
        <dbReference type="WBParaSite" id="ACRNAN_Path_280.g1049.t1"/>
    </source>
</evidence>
<feature type="compositionally biased region" description="Basic and acidic residues" evidence="3">
    <location>
        <begin position="1386"/>
        <end position="1395"/>
    </location>
</feature>
<evidence type="ECO:0000256" key="3">
    <source>
        <dbReference type="SAM" id="MobiDB-lite"/>
    </source>
</evidence>
<dbReference type="WBParaSite" id="ACRNAN_Path_280.g1049.t1">
    <property type="protein sequence ID" value="ACRNAN_Path_280.g1049.t1"/>
    <property type="gene ID" value="ACRNAN_Path_280.g1049"/>
</dbReference>
<accession>A0A914C4T9</accession>
<dbReference type="InterPro" id="IPR025977">
    <property type="entry name" value="Cnd3_C"/>
</dbReference>
<dbReference type="GO" id="GO:0000779">
    <property type="term" value="C:condensed chromosome, centromeric region"/>
    <property type="evidence" value="ECO:0007669"/>
    <property type="project" value="TreeGrafter"/>
</dbReference>
<name>A0A914C4T9_9BILA</name>
<evidence type="ECO:0000256" key="2">
    <source>
        <dbReference type="ARBA" id="ARBA00023067"/>
    </source>
</evidence>
<dbReference type="InterPro" id="IPR011989">
    <property type="entry name" value="ARM-like"/>
</dbReference>
<evidence type="ECO:0000256" key="1">
    <source>
        <dbReference type="ARBA" id="ARBA00006533"/>
    </source>
</evidence>
<dbReference type="InterPro" id="IPR026971">
    <property type="entry name" value="CND1/NCAPD3"/>
</dbReference>
<dbReference type="Proteomes" id="UP000887540">
    <property type="component" value="Unplaced"/>
</dbReference>
<dbReference type="SUPFAM" id="SSF48371">
    <property type="entry name" value="ARM repeat"/>
    <property type="match status" value="1"/>
</dbReference>